<keyword evidence="3" id="KW-0813">Transport</keyword>
<evidence type="ECO:0000313" key="9">
    <source>
        <dbReference type="EMBL" id="EXJ81808.1"/>
    </source>
</evidence>
<gene>
    <name evidence="9" type="ORF">A1O1_07873</name>
</gene>
<evidence type="ECO:0000256" key="3">
    <source>
        <dbReference type="ARBA" id="ARBA00022448"/>
    </source>
</evidence>
<dbReference type="GO" id="GO:0005886">
    <property type="term" value="C:plasma membrane"/>
    <property type="evidence" value="ECO:0007669"/>
    <property type="project" value="TreeGrafter"/>
</dbReference>
<comment type="similarity">
    <text evidence="2">Belongs to the major facilitator superfamily.</text>
</comment>
<feature type="transmembrane region" description="Helical" evidence="8">
    <location>
        <begin position="107"/>
        <end position="128"/>
    </location>
</feature>
<keyword evidence="10" id="KW-1185">Reference proteome</keyword>
<dbReference type="SUPFAM" id="SSF103473">
    <property type="entry name" value="MFS general substrate transporter"/>
    <property type="match status" value="2"/>
</dbReference>
<dbReference type="PANTHER" id="PTHR23501:SF92">
    <property type="entry name" value="GLUTATHIONE EXCHANGER 1-RELATED"/>
    <property type="match status" value="1"/>
</dbReference>
<dbReference type="EMBL" id="AMWN01000007">
    <property type="protein sequence ID" value="EXJ81808.1"/>
    <property type="molecule type" value="Genomic_DNA"/>
</dbReference>
<evidence type="ECO:0000256" key="4">
    <source>
        <dbReference type="ARBA" id="ARBA00022692"/>
    </source>
</evidence>
<evidence type="ECO:0000256" key="7">
    <source>
        <dbReference type="ARBA" id="ARBA00023136"/>
    </source>
</evidence>
<evidence type="ECO:0000256" key="1">
    <source>
        <dbReference type="ARBA" id="ARBA00004127"/>
    </source>
</evidence>
<feature type="transmembrane region" description="Helical" evidence="8">
    <location>
        <begin position="399"/>
        <end position="420"/>
    </location>
</feature>
<dbReference type="HOGENOM" id="CLU_012970_2_1_1"/>
<feature type="transmembrane region" description="Helical" evidence="8">
    <location>
        <begin position="48"/>
        <end position="65"/>
    </location>
</feature>
<dbReference type="Proteomes" id="UP000019484">
    <property type="component" value="Unassembled WGS sequence"/>
</dbReference>
<dbReference type="GeneID" id="19162728"/>
<reference evidence="9 10" key="1">
    <citation type="submission" date="2013-03" db="EMBL/GenBank/DDBJ databases">
        <title>The Genome Sequence of Capronia coronata CBS 617.96.</title>
        <authorList>
            <consortium name="The Broad Institute Genomics Platform"/>
            <person name="Cuomo C."/>
            <person name="de Hoog S."/>
            <person name="Gorbushina A."/>
            <person name="Walker B."/>
            <person name="Young S.K."/>
            <person name="Zeng Q."/>
            <person name="Gargeya S."/>
            <person name="Fitzgerald M."/>
            <person name="Haas B."/>
            <person name="Abouelleil A."/>
            <person name="Allen A.W."/>
            <person name="Alvarado L."/>
            <person name="Arachchi H.M."/>
            <person name="Berlin A.M."/>
            <person name="Chapman S.B."/>
            <person name="Gainer-Dewar J."/>
            <person name="Goldberg J."/>
            <person name="Griggs A."/>
            <person name="Gujja S."/>
            <person name="Hansen M."/>
            <person name="Howarth C."/>
            <person name="Imamovic A."/>
            <person name="Ireland A."/>
            <person name="Larimer J."/>
            <person name="McCowan C."/>
            <person name="Murphy C."/>
            <person name="Pearson M."/>
            <person name="Poon T.W."/>
            <person name="Priest M."/>
            <person name="Roberts A."/>
            <person name="Saif S."/>
            <person name="Shea T."/>
            <person name="Sisk P."/>
            <person name="Sykes S."/>
            <person name="Wortman J."/>
            <person name="Nusbaum C."/>
            <person name="Birren B."/>
        </authorList>
    </citation>
    <scope>NUCLEOTIDE SEQUENCE [LARGE SCALE GENOMIC DNA]</scope>
    <source>
        <strain evidence="9 10">CBS 617.96</strain>
    </source>
</reference>
<feature type="transmembrane region" description="Helical" evidence="8">
    <location>
        <begin position="469"/>
        <end position="491"/>
    </location>
</feature>
<evidence type="ECO:0000256" key="5">
    <source>
        <dbReference type="ARBA" id="ARBA00022989"/>
    </source>
</evidence>
<dbReference type="GO" id="GO:0015343">
    <property type="term" value="F:siderophore-iron transmembrane transporter activity"/>
    <property type="evidence" value="ECO:0007669"/>
    <property type="project" value="TreeGrafter"/>
</dbReference>
<accession>W9XNK3</accession>
<dbReference type="GO" id="GO:0005774">
    <property type="term" value="C:vacuolar membrane"/>
    <property type="evidence" value="ECO:0007669"/>
    <property type="project" value="TreeGrafter"/>
</dbReference>
<comment type="subcellular location">
    <subcellularLocation>
        <location evidence="1">Endomembrane system</location>
        <topology evidence="1">Multi-pass membrane protein</topology>
    </subcellularLocation>
</comment>
<sequence length="501" mass="53882">MTRPSYQATATASFDEHSLLATVNVVRSVVAAAIQPGLAKVADEFGRLELIYLSIIFYVTGTIVQACSKNVATFCAGAVLYQIGYTSIFLMMTILVSDISSLRDRMFYSTIPNMSYIIVVWVSGYIVSGILDTSTWRWGLGMWAIIFPVCSVPIITNLTILSRRADAATHRRGIGGSSKDTSTSIKDRVVTLFWKLDVVGMFLLAAVLALILTPLTLAGGISSTWRTAHSIAPLVVGVICIPVWLLWESRTSSPMYPIEILKNRGVWSGVGVAVSVNMSNYLQADYLYTVLVVSFGQSVAVATRVTTVFTFVIGVCVIIVGLVVIKTCRLKPFILGGSVLYLVAFGLLIKYRGGAQSSQMIGMVAAQVLLGVSGAGTSYPAQTAMQAAAKHETLATMTALYATCFYIGGAIGQCISGALWTHVLPGDLVTKLGNSTAASRVYMDPFSFVAEYAMGTPERDAVVDAYRHIQLLLCITGLCLATLVCVFGLFVRNQKLSGSEY</sequence>
<feature type="transmembrane region" description="Helical" evidence="8">
    <location>
        <begin position="198"/>
        <end position="221"/>
    </location>
</feature>
<evidence type="ECO:0000256" key="8">
    <source>
        <dbReference type="SAM" id="Phobius"/>
    </source>
</evidence>
<protein>
    <recommendedName>
        <fullName evidence="11">Major facilitator superfamily (MFS) profile domain-containing protein</fullName>
    </recommendedName>
</protein>
<keyword evidence="5 8" id="KW-1133">Transmembrane helix</keyword>
<dbReference type="OrthoDB" id="4088837at2759"/>
<dbReference type="InterPro" id="IPR036259">
    <property type="entry name" value="MFS_trans_sf"/>
</dbReference>
<feature type="transmembrane region" description="Helical" evidence="8">
    <location>
        <begin position="332"/>
        <end position="349"/>
    </location>
</feature>
<dbReference type="FunFam" id="1.20.1250.20:FF:000197">
    <property type="entry name" value="Siderophore iron transporter 1"/>
    <property type="match status" value="1"/>
</dbReference>
<evidence type="ECO:0000256" key="6">
    <source>
        <dbReference type="ARBA" id="ARBA00023065"/>
    </source>
</evidence>
<dbReference type="PANTHER" id="PTHR23501">
    <property type="entry name" value="MAJOR FACILITATOR SUPERFAMILY"/>
    <property type="match status" value="1"/>
</dbReference>
<evidence type="ECO:0000256" key="2">
    <source>
        <dbReference type="ARBA" id="ARBA00008335"/>
    </source>
</evidence>
<feature type="transmembrane region" description="Helical" evidence="8">
    <location>
        <begin position="308"/>
        <end position="325"/>
    </location>
</feature>
<proteinExistence type="inferred from homology"/>
<dbReference type="Gene3D" id="1.20.1250.20">
    <property type="entry name" value="MFS general substrate transporter like domains"/>
    <property type="match status" value="2"/>
</dbReference>
<feature type="transmembrane region" description="Helical" evidence="8">
    <location>
        <begin position="361"/>
        <end position="379"/>
    </location>
</feature>
<keyword evidence="4 8" id="KW-0812">Transmembrane</keyword>
<evidence type="ECO:0008006" key="11">
    <source>
        <dbReference type="Google" id="ProtNLM"/>
    </source>
</evidence>
<feature type="transmembrane region" description="Helical" evidence="8">
    <location>
        <begin position="140"/>
        <end position="161"/>
    </location>
</feature>
<name>W9XNK3_9EURO</name>
<feature type="transmembrane region" description="Helical" evidence="8">
    <location>
        <begin position="71"/>
        <end position="95"/>
    </location>
</feature>
<dbReference type="GO" id="GO:0005768">
    <property type="term" value="C:endosome"/>
    <property type="evidence" value="ECO:0007669"/>
    <property type="project" value="TreeGrafter"/>
</dbReference>
<organism evidence="9 10">
    <name type="scientific">Capronia coronata CBS 617.96</name>
    <dbReference type="NCBI Taxonomy" id="1182541"/>
    <lineage>
        <taxon>Eukaryota</taxon>
        <taxon>Fungi</taxon>
        <taxon>Dikarya</taxon>
        <taxon>Ascomycota</taxon>
        <taxon>Pezizomycotina</taxon>
        <taxon>Eurotiomycetes</taxon>
        <taxon>Chaetothyriomycetidae</taxon>
        <taxon>Chaetothyriales</taxon>
        <taxon>Herpotrichiellaceae</taxon>
        <taxon>Capronia</taxon>
    </lineage>
</organism>
<keyword evidence="7 8" id="KW-0472">Membrane</keyword>
<feature type="transmembrane region" description="Helical" evidence="8">
    <location>
        <begin position="227"/>
        <end position="247"/>
    </location>
</feature>
<evidence type="ECO:0000313" key="10">
    <source>
        <dbReference type="Proteomes" id="UP000019484"/>
    </source>
</evidence>
<dbReference type="eggNOG" id="KOG0254">
    <property type="taxonomic scope" value="Eukaryota"/>
</dbReference>
<dbReference type="RefSeq" id="XP_007726929.1">
    <property type="nucleotide sequence ID" value="XM_007728739.1"/>
</dbReference>
<dbReference type="AlphaFoldDB" id="W9XNK3"/>
<comment type="caution">
    <text evidence="9">The sequence shown here is derived from an EMBL/GenBank/DDBJ whole genome shotgun (WGS) entry which is preliminary data.</text>
</comment>
<keyword evidence="6" id="KW-0406">Ion transport</keyword>